<name>I7FMZ3_9LAMI</name>
<dbReference type="InterPro" id="IPR044814">
    <property type="entry name" value="Terpene_cyclase_plant_C1"/>
</dbReference>
<dbReference type="AlphaFoldDB" id="I7FMZ3"/>
<reference evidence="6" key="1">
    <citation type="submission" date="2012-05" db="EMBL/GenBank/DDBJ databases">
        <authorList>
            <person name="Gahlan P."/>
        </authorList>
    </citation>
    <scope>NUCLEOTIDE SEQUENCE</scope>
</reference>
<dbReference type="GO" id="GO:0000287">
    <property type="term" value="F:magnesium ion binding"/>
    <property type="evidence" value="ECO:0007669"/>
    <property type="project" value="InterPro"/>
</dbReference>
<accession>I7FMZ3</accession>
<evidence type="ECO:0000259" key="4">
    <source>
        <dbReference type="Pfam" id="PF01397"/>
    </source>
</evidence>
<dbReference type="PANTHER" id="PTHR31225:SF256">
    <property type="entry name" value="(-)-ALPHA-TERPINEOL SYNTHASE-LIKE"/>
    <property type="match status" value="1"/>
</dbReference>
<dbReference type="InterPro" id="IPR050148">
    <property type="entry name" value="Terpene_synthase-like"/>
</dbReference>
<feature type="domain" description="Terpene synthase N-terminal" evidence="4">
    <location>
        <begin position="13"/>
        <end position="188"/>
    </location>
</feature>
<evidence type="ECO:0000259" key="5">
    <source>
        <dbReference type="Pfam" id="PF03936"/>
    </source>
</evidence>
<dbReference type="Pfam" id="PF01397">
    <property type="entry name" value="Terpene_synth"/>
    <property type="match status" value="1"/>
</dbReference>
<feature type="domain" description="Terpene synthase metal-binding" evidence="5">
    <location>
        <begin position="245"/>
        <end position="483"/>
    </location>
</feature>
<dbReference type="InterPro" id="IPR008930">
    <property type="entry name" value="Terpenoid_cyclase/PrenylTrfase"/>
</dbReference>
<reference evidence="6" key="2">
    <citation type="submission" date="2012-08" db="EMBL/GenBank/DDBJ databases">
        <title>Cloning of monoterpene synthase from Picrorhiza kurrooa.</title>
        <authorList>
            <person name="Kumar S."/>
            <person name="Ahuja P.S."/>
        </authorList>
    </citation>
    <scope>NUCLEOTIDE SEQUENCE</scope>
</reference>
<dbReference type="SFLD" id="SFLDS00005">
    <property type="entry name" value="Isoprenoid_Synthase_Type_I"/>
    <property type="match status" value="1"/>
</dbReference>
<dbReference type="EMBL" id="JX119191">
    <property type="protein sequence ID" value="AFP23130.1"/>
    <property type="molecule type" value="mRNA"/>
</dbReference>
<evidence type="ECO:0000256" key="3">
    <source>
        <dbReference type="SAM" id="Coils"/>
    </source>
</evidence>
<dbReference type="InterPro" id="IPR005630">
    <property type="entry name" value="Terpene_synthase_metal-bd"/>
</dbReference>
<dbReference type="InterPro" id="IPR036965">
    <property type="entry name" value="Terpene_synth_N_sf"/>
</dbReference>
<evidence type="ECO:0000313" key="6">
    <source>
        <dbReference type="EMBL" id="AFP23130.1"/>
    </source>
</evidence>
<dbReference type="FunFam" id="1.50.10.130:FF:000001">
    <property type="entry name" value="Isoprene synthase, chloroplastic"/>
    <property type="match status" value="1"/>
</dbReference>
<dbReference type="InterPro" id="IPR034741">
    <property type="entry name" value="Terpene_cyclase-like_1_C"/>
</dbReference>
<dbReference type="PANTHER" id="PTHR31225">
    <property type="entry name" value="OS04G0344100 PROTEIN-RELATED"/>
    <property type="match status" value="1"/>
</dbReference>
<dbReference type="InterPro" id="IPR001906">
    <property type="entry name" value="Terpene_synth_N"/>
</dbReference>
<evidence type="ECO:0000256" key="1">
    <source>
        <dbReference type="ARBA" id="ARBA00001946"/>
    </source>
</evidence>
<proteinExistence type="evidence at transcript level"/>
<dbReference type="GO" id="GO:0016102">
    <property type="term" value="P:diterpenoid biosynthetic process"/>
    <property type="evidence" value="ECO:0007669"/>
    <property type="project" value="InterPro"/>
</dbReference>
<keyword evidence="3" id="KW-0175">Coiled coil</keyword>
<dbReference type="SUPFAM" id="SSF48239">
    <property type="entry name" value="Terpenoid cyclases/Protein prenyltransferases"/>
    <property type="match status" value="1"/>
</dbReference>
<dbReference type="GO" id="GO:0010333">
    <property type="term" value="F:terpene synthase activity"/>
    <property type="evidence" value="ECO:0007669"/>
    <property type="project" value="InterPro"/>
</dbReference>
<keyword evidence="2" id="KW-0479">Metal-binding</keyword>
<dbReference type="Pfam" id="PF03936">
    <property type="entry name" value="Terpene_synth_C"/>
    <property type="match status" value="1"/>
</dbReference>
<dbReference type="CDD" id="cd00684">
    <property type="entry name" value="Terpene_cyclase_plant_C1"/>
    <property type="match status" value="1"/>
</dbReference>
<comment type="cofactor">
    <cofactor evidence="1">
        <name>Mg(2+)</name>
        <dbReference type="ChEBI" id="CHEBI:18420"/>
    </cofactor>
</comment>
<dbReference type="SUPFAM" id="SSF48576">
    <property type="entry name" value="Terpenoid synthases"/>
    <property type="match status" value="1"/>
</dbReference>
<feature type="coiled-coil region" evidence="3">
    <location>
        <begin position="28"/>
        <end position="59"/>
    </location>
</feature>
<protein>
    <submittedName>
        <fullName evidence="6">Monoterpene synthases</fullName>
    </submittedName>
</protein>
<dbReference type="SFLD" id="SFLDG01019">
    <property type="entry name" value="Terpene_Cyclase_Like_1_C_Termi"/>
    <property type="match status" value="1"/>
</dbReference>
<dbReference type="Gene3D" id="1.10.600.10">
    <property type="entry name" value="Farnesyl Diphosphate Synthase"/>
    <property type="match status" value="1"/>
</dbReference>
<dbReference type="InterPro" id="IPR008949">
    <property type="entry name" value="Isoprenoid_synthase_dom_sf"/>
</dbReference>
<sequence length="540" mass="63317">MEGRRSGNYEASIWDDDYVQSLASQYMAKEYLELADELKKRVKIIMDETEDQLDQLELIDTLQRLDISHHFDDEVRNILENIYMTGKFHDTQIKKDLYTTALKFRILRQHRYPIPQEVFCSFMDEDGNFNAGVSDDIRGVMSLYEASFLCMEGESILDMARDFSTNRLKERLKHITDSNLSKQVKHALELPLHWRVQKLEAKWFINIYAMKFNANITLIKLAKLDFNITQAKYQDEIKQMSRWYKETGLPEKLTFARHRLVECFLWAVGFIPEPHFGYPRKILTKIAVLITIMDDMYDVYGTLDELHLFTDAIERWDINALDCIPEYMRICFLALFNCTNELAYDILRDQGFNIISNLTKLWAELSKAYYLEARWYHNGYFPSLDEYLNTAWISISGPVLLFHAYFTMANPVNKNELQSLEQNDGIIRWPSMVLRLTDDLGTTSDEIKKGDVPKSIQCYMNENGRSEDEAREYIKCLIDESLKRMNKEILMESPVRDLVPAAMNLARISQSFYQYGDGFGIPHRETKKNLVSLIVEPFQV</sequence>
<evidence type="ECO:0000256" key="2">
    <source>
        <dbReference type="ARBA" id="ARBA00022723"/>
    </source>
</evidence>
<organism evidence="6">
    <name type="scientific">Picrorhiza kurrooa</name>
    <dbReference type="NCBI Taxonomy" id="195120"/>
    <lineage>
        <taxon>Eukaryota</taxon>
        <taxon>Viridiplantae</taxon>
        <taxon>Streptophyta</taxon>
        <taxon>Embryophyta</taxon>
        <taxon>Tracheophyta</taxon>
        <taxon>Spermatophyta</taxon>
        <taxon>Magnoliopsida</taxon>
        <taxon>eudicotyledons</taxon>
        <taxon>Gunneridae</taxon>
        <taxon>Pentapetalae</taxon>
        <taxon>asterids</taxon>
        <taxon>lamiids</taxon>
        <taxon>Lamiales</taxon>
        <taxon>Plantaginaceae</taxon>
        <taxon>Veroniceae</taxon>
        <taxon>Picrorhiza</taxon>
    </lineage>
</organism>
<dbReference type="FunFam" id="1.10.600.10:FF:000007">
    <property type="entry name" value="Isoprene synthase, chloroplastic"/>
    <property type="match status" value="1"/>
</dbReference>
<dbReference type="Gene3D" id="1.50.10.130">
    <property type="entry name" value="Terpene synthase, N-terminal domain"/>
    <property type="match status" value="1"/>
</dbReference>